<comment type="caution">
    <text evidence="1">The sequence shown here is derived from an EMBL/GenBank/DDBJ whole genome shotgun (WGS) entry which is preliminary data.</text>
</comment>
<keyword evidence="2" id="KW-1185">Reference proteome</keyword>
<reference evidence="1 2" key="1">
    <citation type="submission" date="2023-02" db="EMBL/GenBank/DDBJ databases">
        <title>Genome sequencing required for Actinomycetospora new species description.</title>
        <authorList>
            <person name="Saimee Y."/>
            <person name="Duangmal K."/>
        </authorList>
    </citation>
    <scope>NUCLEOTIDE SEQUENCE [LARGE SCALE GENOMIC DNA]</scope>
    <source>
        <strain evidence="1 2">DW7H6</strain>
    </source>
</reference>
<name>A0ABT5SM80_9PSEU</name>
<dbReference type="EMBL" id="JAQZAO010000001">
    <property type="protein sequence ID" value="MDD7963938.1"/>
    <property type="molecule type" value="Genomic_DNA"/>
</dbReference>
<dbReference type="Proteomes" id="UP001300763">
    <property type="component" value="Unassembled WGS sequence"/>
</dbReference>
<gene>
    <name evidence="1" type="ORF">PGB27_01135</name>
</gene>
<dbReference type="RefSeq" id="WP_274198491.1">
    <property type="nucleotide sequence ID" value="NZ_JAQZAO010000001.1"/>
</dbReference>
<proteinExistence type="predicted"/>
<evidence type="ECO:0000313" key="1">
    <source>
        <dbReference type="EMBL" id="MDD7963938.1"/>
    </source>
</evidence>
<protein>
    <submittedName>
        <fullName evidence="1">Uncharacterized protein</fullName>
    </submittedName>
</protein>
<organism evidence="1 2">
    <name type="scientific">Actinomycetospora lemnae</name>
    <dbReference type="NCBI Taxonomy" id="3019891"/>
    <lineage>
        <taxon>Bacteria</taxon>
        <taxon>Bacillati</taxon>
        <taxon>Actinomycetota</taxon>
        <taxon>Actinomycetes</taxon>
        <taxon>Pseudonocardiales</taxon>
        <taxon>Pseudonocardiaceae</taxon>
        <taxon>Actinomycetospora</taxon>
    </lineage>
</organism>
<evidence type="ECO:0000313" key="2">
    <source>
        <dbReference type="Proteomes" id="UP001300763"/>
    </source>
</evidence>
<accession>A0ABT5SM80</accession>
<sequence length="81" mass="8482">MTVSPDLAPLDGARVRAGVAQVRAAIADGTLHHHAPEETPAGRRSRAVEVARAWAAGEDPAAQRRHCGVCATWPVAPRRAG</sequence>